<dbReference type="KEGG" id="pco:PHACADRAFT_162499"/>
<evidence type="ECO:0000313" key="2">
    <source>
        <dbReference type="Proteomes" id="UP000008370"/>
    </source>
</evidence>
<reference evidence="1 2" key="1">
    <citation type="journal article" date="2012" name="BMC Genomics">
        <title>Comparative genomics of the white-rot fungi, Phanerochaete carnosa and P. chrysosporium, to elucidate the genetic basis of the distinct wood types they colonize.</title>
        <authorList>
            <person name="Suzuki H."/>
            <person name="MacDonald J."/>
            <person name="Syed K."/>
            <person name="Salamov A."/>
            <person name="Hori C."/>
            <person name="Aerts A."/>
            <person name="Henrissat B."/>
            <person name="Wiebenga A."/>
            <person name="vanKuyk P.A."/>
            <person name="Barry K."/>
            <person name="Lindquist E."/>
            <person name="LaButti K."/>
            <person name="Lapidus A."/>
            <person name="Lucas S."/>
            <person name="Coutinho P."/>
            <person name="Gong Y."/>
            <person name="Samejima M."/>
            <person name="Mahadevan R."/>
            <person name="Abou-Zaid M."/>
            <person name="de Vries R.P."/>
            <person name="Igarashi K."/>
            <person name="Yadav J.S."/>
            <person name="Grigoriev I.V."/>
            <person name="Master E.R."/>
        </authorList>
    </citation>
    <scope>NUCLEOTIDE SEQUENCE [LARGE SCALE GENOMIC DNA]</scope>
    <source>
        <strain evidence="1 2">HHB-10118-sp</strain>
    </source>
</reference>
<dbReference type="InParanoid" id="K5WUJ0"/>
<organism evidence="1 2">
    <name type="scientific">Phanerochaete carnosa (strain HHB-10118-sp)</name>
    <name type="common">White-rot fungus</name>
    <name type="synonym">Peniophora carnosa</name>
    <dbReference type="NCBI Taxonomy" id="650164"/>
    <lineage>
        <taxon>Eukaryota</taxon>
        <taxon>Fungi</taxon>
        <taxon>Dikarya</taxon>
        <taxon>Basidiomycota</taxon>
        <taxon>Agaricomycotina</taxon>
        <taxon>Agaricomycetes</taxon>
        <taxon>Polyporales</taxon>
        <taxon>Phanerochaetaceae</taxon>
        <taxon>Phanerochaete</taxon>
    </lineage>
</organism>
<dbReference type="RefSeq" id="XP_007396828.1">
    <property type="nucleotide sequence ID" value="XM_007396766.1"/>
</dbReference>
<dbReference type="GeneID" id="18909223"/>
<protein>
    <submittedName>
        <fullName evidence="1">Uncharacterized protein</fullName>
    </submittedName>
</protein>
<accession>K5WUJ0</accession>
<gene>
    <name evidence="1" type="ORF">PHACADRAFT_162499</name>
</gene>
<name>K5WUJ0_PHACS</name>
<dbReference type="OrthoDB" id="10517384at2759"/>
<sequence length="97" mass="10717">MLSRTYRLNLRQAIGSARGAAACTWSRRPQSSLPKFDASRTFQLTQSPSPEWDLGQGISPASPLAKEWNEAEKLGWKSCTLSDMPGRYLTEGLSNLS</sequence>
<dbReference type="AlphaFoldDB" id="K5WUJ0"/>
<evidence type="ECO:0000313" key="1">
    <source>
        <dbReference type="EMBL" id="EKM54127.1"/>
    </source>
</evidence>
<dbReference type="EMBL" id="JH930473">
    <property type="protein sequence ID" value="EKM54127.1"/>
    <property type="molecule type" value="Genomic_DNA"/>
</dbReference>
<keyword evidence="2" id="KW-1185">Reference proteome</keyword>
<dbReference type="HOGENOM" id="CLU_2347421_0_0_1"/>
<proteinExistence type="predicted"/>
<dbReference type="Proteomes" id="UP000008370">
    <property type="component" value="Unassembled WGS sequence"/>
</dbReference>